<gene>
    <name evidence="3" type="ORF">BJ968_003315</name>
</gene>
<dbReference type="PANTHER" id="PTHR46268:SF6">
    <property type="entry name" value="UNIVERSAL STRESS PROTEIN UP12"/>
    <property type="match status" value="1"/>
</dbReference>
<evidence type="ECO:0000313" key="4">
    <source>
        <dbReference type="Proteomes" id="UP000521922"/>
    </source>
</evidence>
<proteinExistence type="inferred from homology"/>
<dbReference type="Pfam" id="PF00582">
    <property type="entry name" value="Usp"/>
    <property type="match status" value="2"/>
</dbReference>
<comment type="similarity">
    <text evidence="1">Belongs to the universal stress protein A family.</text>
</comment>
<dbReference type="InterPro" id="IPR006015">
    <property type="entry name" value="Universal_stress_UspA"/>
</dbReference>
<comment type="caution">
    <text evidence="3">The sequence shown here is derived from an EMBL/GenBank/DDBJ whole genome shotgun (WGS) entry which is preliminary data.</text>
</comment>
<dbReference type="PRINTS" id="PR01438">
    <property type="entry name" value="UNVRSLSTRESS"/>
</dbReference>
<feature type="domain" description="UspA" evidence="2">
    <location>
        <begin position="3"/>
        <end position="144"/>
    </location>
</feature>
<name>A0A7Y9DNC5_9ACTN</name>
<organism evidence="3 4">
    <name type="scientific">Kineococcus aurantiacus</name>
    <dbReference type="NCBI Taxonomy" id="37633"/>
    <lineage>
        <taxon>Bacteria</taxon>
        <taxon>Bacillati</taxon>
        <taxon>Actinomycetota</taxon>
        <taxon>Actinomycetes</taxon>
        <taxon>Kineosporiales</taxon>
        <taxon>Kineosporiaceae</taxon>
        <taxon>Kineococcus</taxon>
    </lineage>
</organism>
<protein>
    <submittedName>
        <fullName evidence="3">Nucleotide-binding universal stress UspA family protein</fullName>
    </submittedName>
</protein>
<accession>A0A7Y9DNC5</accession>
<keyword evidence="4" id="KW-1185">Reference proteome</keyword>
<evidence type="ECO:0000313" key="3">
    <source>
        <dbReference type="EMBL" id="NYD23775.1"/>
    </source>
</evidence>
<dbReference type="Proteomes" id="UP000521922">
    <property type="component" value="Unassembled WGS sequence"/>
</dbReference>
<dbReference type="RefSeq" id="WP_179753747.1">
    <property type="nucleotide sequence ID" value="NZ_BAAAGN010000003.1"/>
</dbReference>
<dbReference type="Gene3D" id="3.40.50.12370">
    <property type="match status" value="1"/>
</dbReference>
<evidence type="ECO:0000259" key="2">
    <source>
        <dbReference type="Pfam" id="PF00582"/>
    </source>
</evidence>
<dbReference type="EMBL" id="JACCBB010000001">
    <property type="protein sequence ID" value="NYD23775.1"/>
    <property type="molecule type" value="Genomic_DNA"/>
</dbReference>
<reference evidence="3 4" key="1">
    <citation type="submission" date="2020-07" db="EMBL/GenBank/DDBJ databases">
        <title>Sequencing the genomes of 1000 actinobacteria strains.</title>
        <authorList>
            <person name="Klenk H.-P."/>
        </authorList>
    </citation>
    <scope>NUCLEOTIDE SEQUENCE [LARGE SCALE GENOMIC DNA]</scope>
    <source>
        <strain evidence="3 4">DSM 7487</strain>
    </source>
</reference>
<dbReference type="AlphaFoldDB" id="A0A7Y9DNC5"/>
<dbReference type="SUPFAM" id="SSF52402">
    <property type="entry name" value="Adenine nucleotide alpha hydrolases-like"/>
    <property type="match status" value="2"/>
</dbReference>
<evidence type="ECO:0000256" key="1">
    <source>
        <dbReference type="ARBA" id="ARBA00008791"/>
    </source>
</evidence>
<dbReference type="PANTHER" id="PTHR46268">
    <property type="entry name" value="STRESS RESPONSE PROTEIN NHAX"/>
    <property type="match status" value="1"/>
</dbReference>
<dbReference type="InterPro" id="IPR006016">
    <property type="entry name" value="UspA"/>
</dbReference>
<sequence length="284" mass="29137">MGTVVVGLNTLENCRAAVEWAADAADRAGADLDIVCGVQPPPVVDTWSVGYGREVLDQLDAAAREELARARDLVRDRVRGEVGVRLVHDHPRPALLAAARGADLLVTGARPHHRLRSGVLGGLQLGSTSLYAAGHAPCPVVVVRGAPAEGARDLVVGFDGSPAAVAAARWAAGHAAATGGRVRVLLVQDPHRDGHRAGSLTAPVLEGFLDALRVRVPGARVSASVVRHHHPEDVLLEASGTCALLVVGARGHSALASALGGCTSHAVLHQAATPVAVVPRPAPV</sequence>
<feature type="domain" description="UspA" evidence="2">
    <location>
        <begin position="152"/>
        <end position="279"/>
    </location>
</feature>